<evidence type="ECO:0000256" key="1">
    <source>
        <dbReference type="SAM" id="MobiDB-lite"/>
    </source>
</evidence>
<sequence>MPPASRSLRRRGVLVAAVGGLVSLVTHARTKTSSLRRRSRVAAKMRTRSQEREAIRKAWHHRRHAPVAAAAALMVVATGVASAASSGRRSDPCLARRRKREGDDSGSGVLAGDASGGGWRRRRRVSPAVGLVAAAPVLVARWLEASGKKLPFVK</sequence>
<evidence type="ECO:0000256" key="2">
    <source>
        <dbReference type="SAM" id="Phobius"/>
    </source>
</evidence>
<dbReference type="Proteomes" id="UP000501690">
    <property type="component" value="Linkage Group LG9"/>
</dbReference>
<keyword evidence="2" id="KW-0812">Transmembrane</keyword>
<accession>A0A4D6N278</accession>
<feature type="transmembrane region" description="Helical" evidence="2">
    <location>
        <begin position="67"/>
        <end position="87"/>
    </location>
</feature>
<gene>
    <name evidence="3" type="ORF">DEO72_LG9g2932</name>
</gene>
<protein>
    <submittedName>
        <fullName evidence="3">Uncharacterized protein</fullName>
    </submittedName>
</protein>
<dbReference type="AlphaFoldDB" id="A0A4D6N278"/>
<dbReference type="EMBL" id="CP039353">
    <property type="protein sequence ID" value="QCE07910.1"/>
    <property type="molecule type" value="Genomic_DNA"/>
</dbReference>
<keyword evidence="2" id="KW-1133">Transmembrane helix</keyword>
<proteinExistence type="predicted"/>
<keyword evidence="4" id="KW-1185">Reference proteome</keyword>
<feature type="region of interest" description="Disordered" evidence="1">
    <location>
        <begin position="81"/>
        <end position="120"/>
    </location>
</feature>
<evidence type="ECO:0000313" key="4">
    <source>
        <dbReference type="Proteomes" id="UP000501690"/>
    </source>
</evidence>
<reference evidence="3 4" key="1">
    <citation type="submission" date="2019-04" db="EMBL/GenBank/DDBJ databases">
        <title>An improved genome assembly and genetic linkage map for asparagus bean, Vigna unguiculata ssp. sesquipedialis.</title>
        <authorList>
            <person name="Xia Q."/>
            <person name="Zhang R."/>
            <person name="Dong Y."/>
        </authorList>
    </citation>
    <scope>NUCLEOTIDE SEQUENCE [LARGE SCALE GENOMIC DNA]</scope>
    <source>
        <tissue evidence="3">Leaf</tissue>
    </source>
</reference>
<evidence type="ECO:0000313" key="3">
    <source>
        <dbReference type="EMBL" id="QCE07910.1"/>
    </source>
</evidence>
<name>A0A4D6N278_VIGUN</name>
<organism evidence="3 4">
    <name type="scientific">Vigna unguiculata</name>
    <name type="common">Cowpea</name>
    <dbReference type="NCBI Taxonomy" id="3917"/>
    <lineage>
        <taxon>Eukaryota</taxon>
        <taxon>Viridiplantae</taxon>
        <taxon>Streptophyta</taxon>
        <taxon>Embryophyta</taxon>
        <taxon>Tracheophyta</taxon>
        <taxon>Spermatophyta</taxon>
        <taxon>Magnoliopsida</taxon>
        <taxon>eudicotyledons</taxon>
        <taxon>Gunneridae</taxon>
        <taxon>Pentapetalae</taxon>
        <taxon>rosids</taxon>
        <taxon>fabids</taxon>
        <taxon>Fabales</taxon>
        <taxon>Fabaceae</taxon>
        <taxon>Papilionoideae</taxon>
        <taxon>50 kb inversion clade</taxon>
        <taxon>NPAAA clade</taxon>
        <taxon>indigoferoid/millettioid clade</taxon>
        <taxon>Phaseoleae</taxon>
        <taxon>Vigna</taxon>
    </lineage>
</organism>
<keyword evidence="2" id="KW-0472">Membrane</keyword>